<dbReference type="SUPFAM" id="SSF50494">
    <property type="entry name" value="Trypsin-like serine proteases"/>
    <property type="match status" value="1"/>
</dbReference>
<dbReference type="PROSITE" id="PS00135">
    <property type="entry name" value="TRYPSIN_SER"/>
    <property type="match status" value="1"/>
</dbReference>
<evidence type="ECO:0000256" key="3">
    <source>
        <dbReference type="RuleBase" id="RU363034"/>
    </source>
</evidence>
<gene>
    <name evidence="6" type="ORF">BU14_0138s0004</name>
</gene>
<dbReference type="Gene3D" id="2.40.10.10">
    <property type="entry name" value="Trypsin-like serine proteases"/>
    <property type="match status" value="1"/>
</dbReference>
<dbReference type="Proteomes" id="UP000218209">
    <property type="component" value="Unassembled WGS sequence"/>
</dbReference>
<dbReference type="AlphaFoldDB" id="A0A1X6P9X9"/>
<keyword evidence="7" id="KW-1185">Reference proteome</keyword>
<comment type="similarity">
    <text evidence="1">Belongs to the peptidase S1 family.</text>
</comment>
<keyword evidence="3" id="KW-0720">Serine protease</keyword>
<dbReference type="PANTHER" id="PTHR24276">
    <property type="entry name" value="POLYSERASE-RELATED"/>
    <property type="match status" value="1"/>
</dbReference>
<evidence type="ECO:0000313" key="6">
    <source>
        <dbReference type="EMBL" id="OSX77658.1"/>
    </source>
</evidence>
<organism evidence="6 7">
    <name type="scientific">Porphyra umbilicalis</name>
    <name type="common">Purple laver</name>
    <name type="synonym">Red alga</name>
    <dbReference type="NCBI Taxonomy" id="2786"/>
    <lineage>
        <taxon>Eukaryota</taxon>
        <taxon>Rhodophyta</taxon>
        <taxon>Bangiophyceae</taxon>
        <taxon>Bangiales</taxon>
        <taxon>Bangiaceae</taxon>
        <taxon>Porphyra</taxon>
    </lineage>
</organism>
<dbReference type="OrthoDB" id="425190at2759"/>
<dbReference type="Pfam" id="PF00089">
    <property type="entry name" value="Trypsin"/>
    <property type="match status" value="1"/>
</dbReference>
<dbReference type="InterPro" id="IPR043504">
    <property type="entry name" value="Peptidase_S1_PA_chymotrypsin"/>
</dbReference>
<sequence>MGAATSIRRCHHAAVLTVGVAAIAIVAAALVAAVGAAAAAVGSPSAPHAVGTLATKSLAVKAWGTPPRPTVVDIARLRQAARQGEVDVSELDLGVRRFFVDFCDGPVTLNATCPCYFKPRLRSSAAGISLDVTLALAPRQPAGTTAAVLEAAERSLAAAAIDGAPVDKPDERHEFVFTAPGVLIQEPVTVTVTATKQGGTDDLPASAECPVQLNLIFRPVEPVCARLDISATGQGEVVGVPSSQRSGVSAARPLSAGGDHTPPTRHVDGSGARLGPRIVGGTRLDDPATRAWVVQLLLKRGTKEVVSLCSGFLIARRHVLTAGHCRPQAGDIVSFLPATPRPGGDKAAPRGARTNITVSEGVVHPDYNGIYDNDVAVVRLADDAPTWPPPAARNGSGGALPPPPLVVINHNASLPVDNAGSRVAGFGSVTEGWGSRDAFERSVDLRITPPAECEAILAAINLRRGDNETEAGENHTPELHVCAAVPGRRCSACFGDSGGPLYHTLQLRTIDADGPLVTVPLVVGIVSGGVACALPGVPSVYTRVSHVAEWIDGVVGAHTGLPAGGWQRL</sequence>
<dbReference type="InterPro" id="IPR001254">
    <property type="entry name" value="Trypsin_dom"/>
</dbReference>
<keyword evidence="3" id="KW-0378">Hydrolase</keyword>
<dbReference type="InterPro" id="IPR018114">
    <property type="entry name" value="TRYPSIN_HIS"/>
</dbReference>
<keyword evidence="3" id="KW-0645">Protease</keyword>
<dbReference type="EMBL" id="KV918831">
    <property type="protein sequence ID" value="OSX77658.1"/>
    <property type="molecule type" value="Genomic_DNA"/>
</dbReference>
<name>A0A1X6P9X9_PORUM</name>
<dbReference type="InterPro" id="IPR001314">
    <property type="entry name" value="Peptidase_S1A"/>
</dbReference>
<evidence type="ECO:0000313" key="7">
    <source>
        <dbReference type="Proteomes" id="UP000218209"/>
    </source>
</evidence>
<dbReference type="InterPro" id="IPR033116">
    <property type="entry name" value="TRYPSIN_SER"/>
</dbReference>
<dbReference type="SMART" id="SM00020">
    <property type="entry name" value="Tryp_SPc"/>
    <property type="match status" value="1"/>
</dbReference>
<dbReference type="PROSITE" id="PS50240">
    <property type="entry name" value="TRYPSIN_DOM"/>
    <property type="match status" value="1"/>
</dbReference>
<protein>
    <recommendedName>
        <fullName evidence="5">Peptidase S1 domain-containing protein</fullName>
    </recommendedName>
</protein>
<feature type="region of interest" description="Disordered" evidence="4">
    <location>
        <begin position="238"/>
        <end position="280"/>
    </location>
</feature>
<proteinExistence type="inferred from homology"/>
<dbReference type="PANTHER" id="PTHR24276:SF98">
    <property type="entry name" value="FI18310P1-RELATED"/>
    <property type="match status" value="1"/>
</dbReference>
<dbReference type="CDD" id="cd00190">
    <property type="entry name" value="Tryp_SPc"/>
    <property type="match status" value="1"/>
</dbReference>
<evidence type="ECO:0000259" key="5">
    <source>
        <dbReference type="PROSITE" id="PS50240"/>
    </source>
</evidence>
<dbReference type="GO" id="GO:0004252">
    <property type="term" value="F:serine-type endopeptidase activity"/>
    <property type="evidence" value="ECO:0007669"/>
    <property type="project" value="InterPro"/>
</dbReference>
<dbReference type="GO" id="GO:0006508">
    <property type="term" value="P:proteolysis"/>
    <property type="evidence" value="ECO:0007669"/>
    <property type="project" value="UniProtKB-KW"/>
</dbReference>
<evidence type="ECO:0000256" key="1">
    <source>
        <dbReference type="ARBA" id="ARBA00007664"/>
    </source>
</evidence>
<dbReference type="PRINTS" id="PR00722">
    <property type="entry name" value="CHYMOTRYPSIN"/>
</dbReference>
<dbReference type="InterPro" id="IPR050430">
    <property type="entry name" value="Peptidase_S1"/>
</dbReference>
<feature type="domain" description="Peptidase S1" evidence="5">
    <location>
        <begin position="278"/>
        <end position="556"/>
    </location>
</feature>
<evidence type="ECO:0000256" key="4">
    <source>
        <dbReference type="SAM" id="MobiDB-lite"/>
    </source>
</evidence>
<keyword evidence="2" id="KW-1015">Disulfide bond</keyword>
<dbReference type="PROSITE" id="PS00134">
    <property type="entry name" value="TRYPSIN_HIS"/>
    <property type="match status" value="1"/>
</dbReference>
<reference evidence="6 7" key="1">
    <citation type="submission" date="2017-03" db="EMBL/GenBank/DDBJ databases">
        <title>WGS assembly of Porphyra umbilicalis.</title>
        <authorList>
            <person name="Brawley S.H."/>
            <person name="Blouin N.A."/>
            <person name="Ficko-Blean E."/>
            <person name="Wheeler G.L."/>
            <person name="Lohr M."/>
            <person name="Goodson H.V."/>
            <person name="Jenkins J.W."/>
            <person name="Blaby-Haas C.E."/>
            <person name="Helliwell K.E."/>
            <person name="Chan C."/>
            <person name="Marriage T."/>
            <person name="Bhattacharya D."/>
            <person name="Klein A.S."/>
            <person name="Badis Y."/>
            <person name="Brodie J."/>
            <person name="Cao Y."/>
            <person name="Collen J."/>
            <person name="Dittami S.M."/>
            <person name="Gachon C.M."/>
            <person name="Green B.R."/>
            <person name="Karpowicz S."/>
            <person name="Kim J.W."/>
            <person name="Kudahl U."/>
            <person name="Lin S."/>
            <person name="Michel G."/>
            <person name="Mittag M."/>
            <person name="Olson B.J."/>
            <person name="Pangilinan J."/>
            <person name="Peng Y."/>
            <person name="Qiu H."/>
            <person name="Shu S."/>
            <person name="Singer J.T."/>
            <person name="Smith A.G."/>
            <person name="Sprecher B.N."/>
            <person name="Wagner V."/>
            <person name="Wang W."/>
            <person name="Wang Z.-Y."/>
            <person name="Yan J."/>
            <person name="Yarish C."/>
            <person name="Zoeuner-Riek S."/>
            <person name="Zhuang Y."/>
            <person name="Zou Y."/>
            <person name="Lindquist E.A."/>
            <person name="Grimwood J."/>
            <person name="Barry K."/>
            <person name="Rokhsar D.S."/>
            <person name="Schmutz J."/>
            <person name="Stiller J.W."/>
            <person name="Grossman A.R."/>
            <person name="Prochnik S.E."/>
        </authorList>
    </citation>
    <scope>NUCLEOTIDE SEQUENCE [LARGE SCALE GENOMIC DNA]</scope>
    <source>
        <strain evidence="6">4086291</strain>
    </source>
</reference>
<dbReference type="InterPro" id="IPR009003">
    <property type="entry name" value="Peptidase_S1_PA"/>
</dbReference>
<accession>A0A1X6P9X9</accession>
<evidence type="ECO:0000256" key="2">
    <source>
        <dbReference type="ARBA" id="ARBA00023157"/>
    </source>
</evidence>